<dbReference type="Pfam" id="PF22669">
    <property type="entry name" value="Exo_endo_phos2"/>
    <property type="match status" value="1"/>
</dbReference>
<dbReference type="GO" id="GO:0005737">
    <property type="term" value="C:cytoplasm"/>
    <property type="evidence" value="ECO:0007669"/>
    <property type="project" value="TreeGrafter"/>
</dbReference>
<dbReference type="GO" id="GO:0046856">
    <property type="term" value="P:phosphatidylinositol dephosphorylation"/>
    <property type="evidence" value="ECO:0007669"/>
    <property type="project" value="InterPro"/>
</dbReference>
<feature type="domain" description="Inositol polyphosphate-related phosphatase" evidence="4">
    <location>
        <begin position="196"/>
        <end position="284"/>
    </location>
</feature>
<dbReference type="Pfam" id="PF16726">
    <property type="entry name" value="OCRL_clath_bd"/>
    <property type="match status" value="1"/>
</dbReference>
<dbReference type="AlphaFoldDB" id="A0A5N3UX56"/>
<evidence type="ECO:0000259" key="3">
    <source>
        <dbReference type="Pfam" id="PF16726"/>
    </source>
</evidence>
<dbReference type="InterPro" id="IPR000300">
    <property type="entry name" value="IPPc"/>
</dbReference>
<dbReference type="InterPro" id="IPR046985">
    <property type="entry name" value="IP5"/>
</dbReference>
<dbReference type="SUPFAM" id="SSF56219">
    <property type="entry name" value="DNase I-like"/>
    <property type="match status" value="1"/>
</dbReference>
<feature type="domain" description="Inositol polyphosphate 5-phosphatase clathrin binding" evidence="3">
    <location>
        <begin position="32"/>
        <end position="69"/>
    </location>
</feature>
<organism evidence="5 6">
    <name type="scientific">Muntiacus reevesi</name>
    <name type="common">Reeves' muntjac</name>
    <name type="synonym">Cervus reevesi</name>
    <dbReference type="NCBI Taxonomy" id="9886"/>
    <lineage>
        <taxon>Eukaryota</taxon>
        <taxon>Metazoa</taxon>
        <taxon>Chordata</taxon>
        <taxon>Craniata</taxon>
        <taxon>Vertebrata</taxon>
        <taxon>Euteleostomi</taxon>
        <taxon>Mammalia</taxon>
        <taxon>Eutheria</taxon>
        <taxon>Laurasiatheria</taxon>
        <taxon>Artiodactyla</taxon>
        <taxon>Ruminantia</taxon>
        <taxon>Pecora</taxon>
        <taxon>Cervidae</taxon>
        <taxon>Muntiacinae</taxon>
        <taxon>Muntiacus</taxon>
    </lineage>
</organism>
<feature type="region of interest" description="Disordered" evidence="2">
    <location>
        <begin position="120"/>
        <end position="152"/>
    </location>
</feature>
<dbReference type="InterPro" id="IPR036691">
    <property type="entry name" value="Endo/exonu/phosph_ase_sf"/>
</dbReference>
<evidence type="ECO:0000313" key="5">
    <source>
        <dbReference type="EMBL" id="KAB0341060.1"/>
    </source>
</evidence>
<dbReference type="GO" id="GO:0016020">
    <property type="term" value="C:membrane"/>
    <property type="evidence" value="ECO:0007669"/>
    <property type="project" value="TreeGrafter"/>
</dbReference>
<evidence type="ECO:0000256" key="2">
    <source>
        <dbReference type="SAM" id="MobiDB-lite"/>
    </source>
</evidence>
<gene>
    <name evidence="5" type="ORF">FD755_024476</name>
</gene>
<proteinExistence type="predicted"/>
<evidence type="ECO:0000313" key="6">
    <source>
        <dbReference type="Proteomes" id="UP000326062"/>
    </source>
</evidence>
<evidence type="ECO:0000259" key="4">
    <source>
        <dbReference type="Pfam" id="PF22669"/>
    </source>
</evidence>
<protein>
    <recommendedName>
        <fullName evidence="1">phosphoinositide 5-phosphatase</fullName>
        <ecNumber evidence="1">3.1.3.36</ecNumber>
    </recommendedName>
</protein>
<dbReference type="PANTHER" id="PTHR11200">
    <property type="entry name" value="INOSITOL 5-PHOSPHATASE"/>
    <property type="match status" value="1"/>
</dbReference>
<feature type="non-terminal residue" evidence="5">
    <location>
        <position position="353"/>
    </location>
</feature>
<dbReference type="PANTHER" id="PTHR11200:SF176">
    <property type="entry name" value="INOSITOL POLYPHOSPHATE 5-PHOSPHATASE OCRL"/>
    <property type="match status" value="1"/>
</dbReference>
<comment type="caution">
    <text evidence="5">The sequence shown here is derived from an EMBL/GenBank/DDBJ whole genome shotgun (WGS) entry which is preliminary data.</text>
</comment>
<accession>A0A5N3UX56</accession>
<name>A0A5N3UX56_MUNRE</name>
<dbReference type="Proteomes" id="UP000326062">
    <property type="component" value="Unassembled WGS sequence"/>
</dbReference>
<dbReference type="GO" id="GO:0004439">
    <property type="term" value="F:phosphatidylinositol-4,5-bisphosphate 5-phosphatase activity"/>
    <property type="evidence" value="ECO:0007669"/>
    <property type="project" value="UniProtKB-EC"/>
</dbReference>
<reference evidence="5 6" key="1">
    <citation type="submission" date="2019-06" db="EMBL/GenBank/DDBJ databases">
        <title>Discovery of a novel chromosome fission-fusion reversal in muntjac.</title>
        <authorList>
            <person name="Mudd A.B."/>
            <person name="Bredeson J.V."/>
            <person name="Baum R."/>
            <person name="Hockemeyer D."/>
            <person name="Rokhsar D.S."/>
        </authorList>
    </citation>
    <scope>NUCLEOTIDE SEQUENCE [LARGE SCALE GENOMIC DNA]</scope>
    <source>
        <strain evidence="5">UCam_UCB_Mr</strain>
        <tissue evidence="5">Fibroblast cell line</tissue>
    </source>
</reference>
<sequence>MTEEYPLNLAIWRLLMALGHIRTPVLNYIVCGCKIRIQGDWTRERRFEIPDEDHCVKFVSEVLAAQEAQSQLLVPDQKESSSWYQKLDTKDNSSVFSGLLGFEDNFSSMNLDKKINLQNQPIGVHREPPPPPPSVNRMLPREKEASNKEPPKVTNTMRKLFVPNTQSGQREGLIKHILAKREKEYVNLQTFRFFVGTWNVNGQSPDSGLEPWLNCDLNPPDIYCIGFQELDLSTEAFFYFESVKEQEWSLAVERSLHSKAKYKKIEIVCLHGQNWMLYRKAHSRGYQESYFSYAATIPSPSKEVICLSNFHLLLKLLFLSYRLIHISDLFLVHKEEGEPKGTSWHRARLELSW</sequence>
<dbReference type="EC" id="3.1.3.36" evidence="1"/>
<keyword evidence="6" id="KW-1185">Reference proteome</keyword>
<feature type="compositionally biased region" description="Basic and acidic residues" evidence="2">
    <location>
        <begin position="139"/>
        <end position="151"/>
    </location>
</feature>
<dbReference type="Gene3D" id="3.60.10.10">
    <property type="entry name" value="Endonuclease/exonuclease/phosphatase"/>
    <property type="match status" value="1"/>
</dbReference>
<dbReference type="Gene3D" id="2.30.29.110">
    <property type="match status" value="1"/>
</dbReference>
<dbReference type="EMBL" id="VCEB01003115">
    <property type="protein sequence ID" value="KAB0341060.1"/>
    <property type="molecule type" value="Genomic_DNA"/>
</dbReference>
<evidence type="ECO:0000256" key="1">
    <source>
        <dbReference type="ARBA" id="ARBA00013044"/>
    </source>
</evidence>
<dbReference type="InterPro" id="IPR031995">
    <property type="entry name" value="OCRL_clath-bd"/>
</dbReference>